<name>A0ABM7TA65_9CLOT</name>
<feature type="chain" id="PRO_5046450615" description="Peptidase C39-like domain-containing protein" evidence="1">
    <location>
        <begin position="30"/>
        <end position="250"/>
    </location>
</feature>
<organism evidence="3 4">
    <name type="scientific">Clostridium gelidum</name>
    <dbReference type="NCBI Taxonomy" id="704125"/>
    <lineage>
        <taxon>Bacteria</taxon>
        <taxon>Bacillati</taxon>
        <taxon>Bacillota</taxon>
        <taxon>Clostridia</taxon>
        <taxon>Eubacteriales</taxon>
        <taxon>Clostridiaceae</taxon>
        <taxon>Clostridium</taxon>
    </lineage>
</organism>
<keyword evidence="4" id="KW-1185">Reference proteome</keyword>
<gene>
    <name evidence="3" type="ORF">psyc5s11_19420</name>
</gene>
<accession>A0ABM7TA65</accession>
<dbReference type="RefSeq" id="WP_224037416.1">
    <property type="nucleotide sequence ID" value="NZ_AP024849.1"/>
</dbReference>
<sequence>MKNKKNYSRIVILLILSILLIVPSQSAYAKTVNFNDYSLNQNSATTKVGQALNPSLGLGTNQTEYISNNKSYDWYIDQGYTGEYSDNNCGPSCTTMALKWINSNFTGTAEDARETYLENGNWWTTYDITNYFDLYSAKYNTINLNENSLKKSLQQGNIAILCIDTTYLPYNANSEQRVGRFYDYKGGHFIVIKGYRIVDGKTYFESYDSNNWGMYYKNGEEKGKDRYYLASDLMKAGNANWNYAIIVHSK</sequence>
<feature type="signal peptide" evidence="1">
    <location>
        <begin position="1"/>
        <end position="29"/>
    </location>
</feature>
<evidence type="ECO:0000259" key="2">
    <source>
        <dbReference type="Pfam" id="PF13529"/>
    </source>
</evidence>
<evidence type="ECO:0000313" key="3">
    <source>
        <dbReference type="EMBL" id="BCZ45875.1"/>
    </source>
</evidence>
<evidence type="ECO:0000313" key="4">
    <source>
        <dbReference type="Proteomes" id="UP000824633"/>
    </source>
</evidence>
<evidence type="ECO:0000256" key="1">
    <source>
        <dbReference type="SAM" id="SignalP"/>
    </source>
</evidence>
<dbReference type="Proteomes" id="UP000824633">
    <property type="component" value="Chromosome"/>
</dbReference>
<reference evidence="4" key="1">
    <citation type="submission" date="2021-07" db="EMBL/GenBank/DDBJ databases">
        <title>Complete genome sequencing of a Clostridium isolate.</title>
        <authorList>
            <person name="Ueki A."/>
            <person name="Tonouchi A."/>
        </authorList>
    </citation>
    <scope>NUCLEOTIDE SEQUENCE [LARGE SCALE GENOMIC DNA]</scope>
    <source>
        <strain evidence="4">C5S11</strain>
    </source>
</reference>
<dbReference type="EMBL" id="AP024849">
    <property type="protein sequence ID" value="BCZ45875.1"/>
    <property type="molecule type" value="Genomic_DNA"/>
</dbReference>
<proteinExistence type="predicted"/>
<dbReference type="Gene3D" id="3.90.70.10">
    <property type="entry name" value="Cysteine proteinases"/>
    <property type="match status" value="1"/>
</dbReference>
<keyword evidence="1" id="KW-0732">Signal</keyword>
<protein>
    <recommendedName>
        <fullName evidence="2">Peptidase C39-like domain-containing protein</fullName>
    </recommendedName>
</protein>
<dbReference type="SUPFAM" id="SSF54001">
    <property type="entry name" value="Cysteine proteinases"/>
    <property type="match status" value="1"/>
</dbReference>
<dbReference type="InterPro" id="IPR038765">
    <property type="entry name" value="Papain-like_cys_pep_sf"/>
</dbReference>
<dbReference type="InterPro" id="IPR039564">
    <property type="entry name" value="Peptidase_C39-like"/>
</dbReference>
<dbReference type="Pfam" id="PF13529">
    <property type="entry name" value="Peptidase_C39_2"/>
    <property type="match status" value="1"/>
</dbReference>
<feature type="domain" description="Peptidase C39-like" evidence="2">
    <location>
        <begin position="85"/>
        <end position="204"/>
    </location>
</feature>